<feature type="binding site" evidence="7">
    <location>
        <position position="169"/>
    </location>
    <ligand>
        <name>3-phosphoshikimate</name>
        <dbReference type="ChEBI" id="CHEBI:145989"/>
    </ligand>
</feature>
<comment type="function">
    <text evidence="7">Catalyzes the transfer of the enolpyruvyl moiety of phosphoenolpyruvate (PEP) to the 5-hydroxyl of shikimate-3-phosphate (S3P) to produce enolpyruvyl shikimate-3-phosphate and inorganic phosphate.</text>
</comment>
<feature type="binding site" evidence="7">
    <location>
        <position position="317"/>
    </location>
    <ligand>
        <name>3-phosphoshikimate</name>
        <dbReference type="ChEBI" id="CHEBI:145989"/>
    </ligand>
</feature>
<evidence type="ECO:0000259" key="8">
    <source>
        <dbReference type="Pfam" id="PF00275"/>
    </source>
</evidence>
<gene>
    <name evidence="7 9" type="primary">aroA</name>
    <name evidence="9" type="ORF">ACFORL_09270</name>
</gene>
<dbReference type="PANTHER" id="PTHR21090:SF5">
    <property type="entry name" value="PENTAFUNCTIONAL AROM POLYPEPTIDE"/>
    <property type="match status" value="1"/>
</dbReference>
<dbReference type="NCBIfam" id="TIGR01356">
    <property type="entry name" value="aroA"/>
    <property type="match status" value="1"/>
</dbReference>
<feature type="binding site" evidence="7">
    <location>
        <position position="125"/>
    </location>
    <ligand>
        <name>phosphoenolpyruvate</name>
        <dbReference type="ChEBI" id="CHEBI:58702"/>
    </ligand>
</feature>
<dbReference type="SUPFAM" id="SSF55205">
    <property type="entry name" value="EPT/RTPC-like"/>
    <property type="match status" value="1"/>
</dbReference>
<feature type="binding site" evidence="7">
    <location>
        <position position="25"/>
    </location>
    <ligand>
        <name>3-phosphoshikimate</name>
        <dbReference type="ChEBI" id="CHEBI:145989"/>
    </ligand>
</feature>
<accession>A0ABV8CGC9</accession>
<name>A0ABV8CGC9_9GAMM</name>
<dbReference type="Gene3D" id="3.65.10.10">
    <property type="entry name" value="Enolpyruvate transferase domain"/>
    <property type="match status" value="2"/>
</dbReference>
<evidence type="ECO:0000256" key="6">
    <source>
        <dbReference type="ARBA" id="ARBA00044633"/>
    </source>
</evidence>
<comment type="pathway">
    <text evidence="1 7">Metabolic intermediate biosynthesis; chorismate biosynthesis; chorismate from D-erythrose 4-phosphate and phosphoenolpyruvate: step 6/7.</text>
</comment>
<evidence type="ECO:0000256" key="7">
    <source>
        <dbReference type="HAMAP-Rule" id="MF_00210"/>
    </source>
</evidence>
<dbReference type="InterPro" id="IPR036968">
    <property type="entry name" value="Enolpyruvate_Tfrase_sf"/>
</dbReference>
<keyword evidence="4 7" id="KW-0808">Transferase</keyword>
<feature type="binding site" evidence="7">
    <location>
        <position position="171"/>
    </location>
    <ligand>
        <name>3-phosphoshikimate</name>
        <dbReference type="ChEBI" id="CHEBI:145989"/>
    </ligand>
</feature>
<dbReference type="Proteomes" id="UP001595758">
    <property type="component" value="Unassembled WGS sequence"/>
</dbReference>
<dbReference type="CDD" id="cd01556">
    <property type="entry name" value="EPSP_synthase"/>
    <property type="match status" value="1"/>
</dbReference>
<dbReference type="PIRSF" id="PIRSF000505">
    <property type="entry name" value="EPSPS"/>
    <property type="match status" value="1"/>
</dbReference>
<feature type="binding site" evidence="7">
    <location>
        <position position="171"/>
    </location>
    <ligand>
        <name>phosphoenolpyruvate</name>
        <dbReference type="ChEBI" id="CHEBI:58702"/>
    </ligand>
</feature>
<dbReference type="PANTHER" id="PTHR21090">
    <property type="entry name" value="AROM/DEHYDROQUINATE SYNTHASE"/>
    <property type="match status" value="1"/>
</dbReference>
<proteinExistence type="inferred from homology"/>
<comment type="catalytic activity">
    <reaction evidence="6">
        <text>3-phosphoshikimate + phosphoenolpyruvate = 5-O-(1-carboxyvinyl)-3-phosphoshikimate + phosphate</text>
        <dbReference type="Rhea" id="RHEA:21256"/>
        <dbReference type="ChEBI" id="CHEBI:43474"/>
        <dbReference type="ChEBI" id="CHEBI:57701"/>
        <dbReference type="ChEBI" id="CHEBI:58702"/>
        <dbReference type="ChEBI" id="CHEBI:145989"/>
        <dbReference type="EC" id="2.5.1.19"/>
    </reaction>
    <physiologicalReaction direction="left-to-right" evidence="6">
        <dbReference type="Rhea" id="RHEA:21257"/>
    </physiologicalReaction>
</comment>
<feature type="binding site" evidence="7">
    <location>
        <position position="24"/>
    </location>
    <ligand>
        <name>phosphoenolpyruvate</name>
        <dbReference type="ChEBI" id="CHEBI:58702"/>
    </ligand>
</feature>
<dbReference type="InterPro" id="IPR006264">
    <property type="entry name" value="EPSP_synthase"/>
</dbReference>
<evidence type="ECO:0000256" key="3">
    <source>
        <dbReference type="ARBA" id="ARBA00022605"/>
    </source>
</evidence>
<feature type="binding site" evidence="7">
    <location>
        <position position="97"/>
    </location>
    <ligand>
        <name>phosphoenolpyruvate</name>
        <dbReference type="ChEBI" id="CHEBI:58702"/>
    </ligand>
</feature>
<keyword evidence="10" id="KW-1185">Reference proteome</keyword>
<dbReference type="InterPro" id="IPR023193">
    <property type="entry name" value="EPSP_synthase_CS"/>
</dbReference>
<dbReference type="RefSeq" id="WP_382343307.1">
    <property type="nucleotide sequence ID" value="NZ_JBHSAB010000023.1"/>
</dbReference>
<evidence type="ECO:0000256" key="4">
    <source>
        <dbReference type="ARBA" id="ARBA00022679"/>
    </source>
</evidence>
<evidence type="ECO:0000313" key="9">
    <source>
        <dbReference type="EMBL" id="MFC3909261.1"/>
    </source>
</evidence>
<comment type="subunit">
    <text evidence="7">Monomer.</text>
</comment>
<sequence>MKHINFISSPVQNLRGEIEVPGDKSISHRSIILGSIAKGPTIVNGFLEGEDCLATLKAFEAMGVTIEKPAPQQLVIHGVGKYGLQQPEQAIDCGNSGTSMRLLAGLLAAQDFSSELTGDQSLLKRPMERVSRPLTQMGAEIATHEGKPPLTIRGKKSLTGIIYQMPIASAQVKSCLLLAGMYAKGETIVIEPGVTRDHTERMLTAFSYPLQKSEDQVAISSEGECIGTDINVPGDISSAAFFIVAATIIPNSDIIIRNVGINPTRVGIVQILNQMGAKINLANKRIYGEEVVADLHVQYSPLEGIDIPATLVPLAIDEFPAIFIAAACAKGQTRLHGASELRTKESDRISAMADGLRILGVETQVFADGIYINGGNKLQGGVVDSRGDHRIAMAFSIAGALTETPVTIKNCANVATSFPTFVKTANDLSMAIEEVGNEIE</sequence>
<evidence type="ECO:0000313" key="10">
    <source>
        <dbReference type="Proteomes" id="UP001595758"/>
    </source>
</evidence>
<keyword evidence="3 7" id="KW-0028">Amino-acid biosynthesis</keyword>
<evidence type="ECO:0000256" key="1">
    <source>
        <dbReference type="ARBA" id="ARBA00004811"/>
    </source>
</evidence>
<comment type="subcellular location">
    <subcellularLocation>
        <location evidence="7">Cytoplasm</location>
    </subcellularLocation>
</comment>
<dbReference type="InterPro" id="IPR001986">
    <property type="entry name" value="Enolpyruvate_Tfrase_dom"/>
</dbReference>
<reference evidence="10" key="1">
    <citation type="journal article" date="2019" name="Int. J. Syst. Evol. Microbiol.">
        <title>The Global Catalogue of Microorganisms (GCM) 10K type strain sequencing project: providing services to taxonomists for standard genome sequencing and annotation.</title>
        <authorList>
            <consortium name="The Broad Institute Genomics Platform"/>
            <consortium name="The Broad Institute Genome Sequencing Center for Infectious Disease"/>
            <person name="Wu L."/>
            <person name="Ma J."/>
        </authorList>
    </citation>
    <scope>NUCLEOTIDE SEQUENCE [LARGE SCALE GENOMIC DNA]</scope>
    <source>
        <strain evidence="10">CCUG 59858</strain>
    </source>
</reference>
<evidence type="ECO:0000256" key="2">
    <source>
        <dbReference type="ARBA" id="ARBA00009948"/>
    </source>
</evidence>
<organism evidence="9 10">
    <name type="scientific">Legionella dresdenensis</name>
    <dbReference type="NCBI Taxonomy" id="450200"/>
    <lineage>
        <taxon>Bacteria</taxon>
        <taxon>Pseudomonadati</taxon>
        <taxon>Pseudomonadota</taxon>
        <taxon>Gammaproteobacteria</taxon>
        <taxon>Legionellales</taxon>
        <taxon>Legionellaceae</taxon>
        <taxon>Legionella</taxon>
    </lineage>
</organism>
<dbReference type="PROSITE" id="PS00885">
    <property type="entry name" value="EPSP_SYNTHASE_2"/>
    <property type="match status" value="1"/>
</dbReference>
<feature type="binding site" evidence="7">
    <location>
        <position position="24"/>
    </location>
    <ligand>
        <name>3-phosphoshikimate</name>
        <dbReference type="ChEBI" id="CHEBI:145989"/>
    </ligand>
</feature>
<feature type="binding site" evidence="7">
    <location>
        <position position="348"/>
    </location>
    <ligand>
        <name>phosphoenolpyruvate</name>
        <dbReference type="ChEBI" id="CHEBI:58702"/>
    </ligand>
</feature>
<comment type="caution">
    <text evidence="9">The sequence shown here is derived from an EMBL/GenBank/DDBJ whole genome shotgun (WGS) entry which is preliminary data.</text>
</comment>
<dbReference type="HAMAP" id="MF_00210">
    <property type="entry name" value="EPSP_synth"/>
    <property type="match status" value="1"/>
</dbReference>
<dbReference type="EMBL" id="JBHSAB010000023">
    <property type="protein sequence ID" value="MFC3909261.1"/>
    <property type="molecule type" value="Genomic_DNA"/>
</dbReference>
<dbReference type="Pfam" id="PF00275">
    <property type="entry name" value="EPSP_synthase"/>
    <property type="match status" value="1"/>
</dbReference>
<evidence type="ECO:0000256" key="5">
    <source>
        <dbReference type="ARBA" id="ARBA00023141"/>
    </source>
</evidence>
<dbReference type="PROSITE" id="PS00104">
    <property type="entry name" value="EPSP_SYNTHASE_1"/>
    <property type="match status" value="1"/>
</dbReference>
<dbReference type="InterPro" id="IPR013792">
    <property type="entry name" value="RNA3'P_cycl/enolpyr_Trfase_a/b"/>
</dbReference>
<feature type="active site" description="Proton acceptor" evidence="7">
    <location>
        <position position="317"/>
    </location>
</feature>
<feature type="binding site" evidence="7">
    <location>
        <position position="29"/>
    </location>
    <ligand>
        <name>3-phosphoshikimate</name>
        <dbReference type="ChEBI" id="CHEBI:145989"/>
    </ligand>
</feature>
<dbReference type="EC" id="2.5.1.19" evidence="7"/>
<comment type="caution">
    <text evidence="7">Lacks conserved residue(s) required for the propagation of feature annotation.</text>
</comment>
<feature type="binding site" evidence="7">
    <location>
        <position position="344"/>
    </location>
    <ligand>
        <name>3-phosphoshikimate</name>
        <dbReference type="ChEBI" id="CHEBI:145989"/>
    </ligand>
</feature>
<keyword evidence="7" id="KW-0963">Cytoplasm</keyword>
<feature type="domain" description="Enolpyruvate transferase" evidence="8">
    <location>
        <begin position="10"/>
        <end position="423"/>
    </location>
</feature>
<dbReference type="GO" id="GO:0003866">
    <property type="term" value="F:3-phosphoshikimate 1-carboxyvinyltransferase activity"/>
    <property type="evidence" value="ECO:0007669"/>
    <property type="project" value="UniProtKB-EC"/>
</dbReference>
<feature type="binding site" evidence="7">
    <location>
        <position position="390"/>
    </location>
    <ligand>
        <name>phosphoenolpyruvate</name>
        <dbReference type="ChEBI" id="CHEBI:58702"/>
    </ligand>
</feature>
<protein>
    <recommendedName>
        <fullName evidence="7">3-phosphoshikimate 1-carboxyvinyltransferase</fullName>
        <ecNumber evidence="7">2.5.1.19</ecNumber>
    </recommendedName>
    <alternativeName>
        <fullName evidence="7">5-enolpyruvylshikimate-3-phosphate synthase</fullName>
        <shortName evidence="7">EPSP synthase</shortName>
        <shortName evidence="7">EPSPS</shortName>
    </alternativeName>
</protein>
<keyword evidence="5 7" id="KW-0057">Aromatic amino acid biosynthesis</keyword>
<comment type="similarity">
    <text evidence="2 7">Belongs to the EPSP synthase family.</text>
</comment>